<keyword evidence="2" id="KW-1185">Reference proteome</keyword>
<dbReference type="AlphaFoldDB" id="A0A0V8QCX0"/>
<dbReference type="Proteomes" id="UP000054874">
    <property type="component" value="Unassembled WGS sequence"/>
</dbReference>
<dbReference type="RefSeq" id="WP_058353346.1">
    <property type="nucleotide sequence ID" value="NZ_CABMMD010000174.1"/>
</dbReference>
<dbReference type="PROSITE" id="PS51257">
    <property type="entry name" value="PROKAR_LIPOPROTEIN"/>
    <property type="match status" value="1"/>
</dbReference>
<protein>
    <submittedName>
        <fullName evidence="1">Uncharacterized protein</fullName>
    </submittedName>
</protein>
<proteinExistence type="predicted"/>
<evidence type="ECO:0000313" key="1">
    <source>
        <dbReference type="EMBL" id="KSV58417.1"/>
    </source>
</evidence>
<dbReference type="STRING" id="290052.ASU35_13110"/>
<reference evidence="1 2" key="1">
    <citation type="submission" date="2015-11" db="EMBL/GenBank/DDBJ databases">
        <title>Butyribacter intestini gen. nov., sp. nov., a butyric acid-producing bacterium of the family Lachnospiraceae isolated from the human faeces.</title>
        <authorList>
            <person name="Zou Y."/>
            <person name="Xue W."/>
            <person name="Luo G."/>
            <person name="Lv M."/>
        </authorList>
    </citation>
    <scope>NUCLEOTIDE SEQUENCE [LARGE SCALE GENOMIC DNA]</scope>
    <source>
        <strain evidence="1 2">ACET-33324</strain>
    </source>
</reference>
<name>A0A0V8QCX0_9FIRM</name>
<comment type="caution">
    <text evidence="1">The sequence shown here is derived from an EMBL/GenBank/DDBJ whole genome shotgun (WGS) entry which is preliminary data.</text>
</comment>
<evidence type="ECO:0000313" key="2">
    <source>
        <dbReference type="Proteomes" id="UP000054874"/>
    </source>
</evidence>
<gene>
    <name evidence="1" type="ORF">ASU35_13110</name>
</gene>
<dbReference type="OrthoDB" id="9815367at2"/>
<accession>A0A0V8QCX0</accession>
<organism evidence="1 2">
    <name type="scientific">Acetivibrio ethanolgignens</name>
    <dbReference type="NCBI Taxonomy" id="290052"/>
    <lineage>
        <taxon>Bacteria</taxon>
        <taxon>Bacillati</taxon>
        <taxon>Bacillota</taxon>
        <taxon>Clostridia</taxon>
        <taxon>Eubacteriales</taxon>
        <taxon>Oscillospiraceae</taxon>
        <taxon>Acetivibrio</taxon>
    </lineage>
</organism>
<sequence length="105" mass="12029">MEKKHSLSEVFRWLLGPVLVAVFACSSLIMAERLQGQQNQEGLKQLEDAIHKAVMTCYTTEGIYPPTIIYIEENYGIQIDKKKYTVFYEIFADNIMPEITVLPKG</sequence>
<dbReference type="EMBL" id="LNAM01000174">
    <property type="protein sequence ID" value="KSV58417.1"/>
    <property type="molecule type" value="Genomic_DNA"/>
</dbReference>